<dbReference type="Gene3D" id="6.10.140.1330">
    <property type="match status" value="1"/>
</dbReference>
<dbReference type="AlphaFoldDB" id="A0A1I6TCK3"/>
<dbReference type="OrthoDB" id="57886at2"/>
<feature type="domain" description="Cation/H+ exchanger transmembrane" evidence="11">
    <location>
        <begin position="10"/>
        <end position="402"/>
    </location>
</feature>
<evidence type="ECO:0000256" key="10">
    <source>
        <dbReference type="RuleBase" id="RU366002"/>
    </source>
</evidence>
<evidence type="ECO:0000256" key="2">
    <source>
        <dbReference type="ARBA" id="ARBA00022448"/>
    </source>
</evidence>
<evidence type="ECO:0000256" key="4">
    <source>
        <dbReference type="ARBA" id="ARBA00022692"/>
    </source>
</evidence>
<protein>
    <submittedName>
        <fullName evidence="12">Sodium/proton antiporter, CPA1 family (TC 2.A.36)</fullName>
    </submittedName>
</protein>
<accession>A0A1I6TCK3</accession>
<keyword evidence="8 10" id="KW-0472">Membrane</keyword>
<comment type="similarity">
    <text evidence="10">Belongs to the monovalent cation:proton antiporter 1 (CPA1) transporter (TC 2.A.36) family.</text>
</comment>
<dbReference type="GO" id="GO:0098719">
    <property type="term" value="P:sodium ion import across plasma membrane"/>
    <property type="evidence" value="ECO:0007669"/>
    <property type="project" value="TreeGrafter"/>
</dbReference>
<dbReference type="InterPro" id="IPR004705">
    <property type="entry name" value="Cation/H_exchanger_CPA1_bac"/>
</dbReference>
<evidence type="ECO:0000256" key="5">
    <source>
        <dbReference type="ARBA" id="ARBA00022989"/>
    </source>
</evidence>
<dbReference type="RefSeq" id="WP_093419915.1">
    <property type="nucleotide sequence ID" value="NZ_FOZX01000006.1"/>
</dbReference>
<comment type="caution">
    <text evidence="10">Lacks conserved residue(s) required for the propagation of feature annotation.</text>
</comment>
<keyword evidence="9 10" id="KW-0739">Sodium transport</keyword>
<keyword evidence="4 10" id="KW-0812">Transmembrane</keyword>
<feature type="transmembrane region" description="Helical" evidence="10">
    <location>
        <begin position="344"/>
        <end position="366"/>
    </location>
</feature>
<dbReference type="NCBIfam" id="TIGR00831">
    <property type="entry name" value="a_cpa1"/>
    <property type="match status" value="1"/>
</dbReference>
<feature type="transmembrane region" description="Helical" evidence="10">
    <location>
        <begin position="299"/>
        <end position="323"/>
    </location>
</feature>
<dbReference type="EMBL" id="FOZX01000006">
    <property type="protein sequence ID" value="SFS86939.1"/>
    <property type="molecule type" value="Genomic_DNA"/>
</dbReference>
<evidence type="ECO:0000256" key="7">
    <source>
        <dbReference type="ARBA" id="ARBA00023065"/>
    </source>
</evidence>
<keyword evidence="6 10" id="KW-0915">Sodium</keyword>
<feature type="transmembrane region" description="Helical" evidence="10">
    <location>
        <begin position="51"/>
        <end position="73"/>
    </location>
</feature>
<dbReference type="Pfam" id="PF00999">
    <property type="entry name" value="Na_H_Exchanger"/>
    <property type="match status" value="1"/>
</dbReference>
<evidence type="ECO:0000313" key="12">
    <source>
        <dbReference type="EMBL" id="SFS86939.1"/>
    </source>
</evidence>
<dbReference type="GO" id="GO:0051453">
    <property type="term" value="P:regulation of intracellular pH"/>
    <property type="evidence" value="ECO:0007669"/>
    <property type="project" value="TreeGrafter"/>
</dbReference>
<evidence type="ECO:0000313" key="13">
    <source>
        <dbReference type="Proteomes" id="UP000198852"/>
    </source>
</evidence>
<dbReference type="STRING" id="95161.SAMN05660874_03879"/>
<evidence type="ECO:0000256" key="8">
    <source>
        <dbReference type="ARBA" id="ARBA00023136"/>
    </source>
</evidence>
<evidence type="ECO:0000256" key="3">
    <source>
        <dbReference type="ARBA" id="ARBA00022475"/>
    </source>
</evidence>
<proteinExistence type="inferred from homology"/>
<dbReference type="GO" id="GO:0015385">
    <property type="term" value="F:sodium:proton antiporter activity"/>
    <property type="evidence" value="ECO:0007669"/>
    <property type="project" value="InterPro"/>
</dbReference>
<gene>
    <name evidence="12" type="ORF">SAMN05660874_03879</name>
</gene>
<dbReference type="PANTHER" id="PTHR10110">
    <property type="entry name" value="SODIUM/HYDROGEN EXCHANGER"/>
    <property type="match status" value="1"/>
</dbReference>
<dbReference type="InterPro" id="IPR006153">
    <property type="entry name" value="Cation/H_exchanger_TM"/>
</dbReference>
<feature type="transmembrane region" description="Helical" evidence="10">
    <location>
        <begin position="175"/>
        <end position="197"/>
    </location>
</feature>
<comment type="function">
    <text evidence="10">Na(+)/H(+) antiporter that extrudes sodium in exchange for external protons.</text>
</comment>
<feature type="transmembrane region" description="Helical" evidence="10">
    <location>
        <begin position="260"/>
        <end position="279"/>
    </location>
</feature>
<keyword evidence="13" id="KW-1185">Reference proteome</keyword>
<evidence type="ECO:0000259" key="11">
    <source>
        <dbReference type="Pfam" id="PF00999"/>
    </source>
</evidence>
<dbReference type="PANTHER" id="PTHR10110:SF86">
    <property type="entry name" value="SODIUM_HYDROGEN EXCHANGER 7"/>
    <property type="match status" value="1"/>
</dbReference>
<keyword evidence="3 10" id="KW-1003">Cell membrane</keyword>
<evidence type="ECO:0000256" key="1">
    <source>
        <dbReference type="ARBA" id="ARBA00004651"/>
    </source>
</evidence>
<keyword evidence="2 10" id="KW-0813">Transport</keyword>
<feature type="transmembrane region" description="Helical" evidence="10">
    <location>
        <begin position="378"/>
        <end position="395"/>
    </location>
</feature>
<evidence type="ECO:0000256" key="9">
    <source>
        <dbReference type="ARBA" id="ARBA00023201"/>
    </source>
</evidence>
<reference evidence="13" key="1">
    <citation type="submission" date="2016-10" db="EMBL/GenBank/DDBJ databases">
        <authorList>
            <person name="Varghese N."/>
            <person name="Submissions S."/>
        </authorList>
    </citation>
    <scope>NUCLEOTIDE SEQUENCE [LARGE SCALE GENOMIC DNA]</scope>
    <source>
        <strain evidence="13">DSM 44771</strain>
    </source>
</reference>
<keyword evidence="5 10" id="KW-1133">Transmembrane helix</keyword>
<feature type="transmembrane region" description="Helical" evidence="10">
    <location>
        <begin position="85"/>
        <end position="103"/>
    </location>
</feature>
<dbReference type="GO" id="GO:0005886">
    <property type="term" value="C:plasma membrane"/>
    <property type="evidence" value="ECO:0007669"/>
    <property type="project" value="UniProtKB-SubCell"/>
</dbReference>
<name>A0A1I6TCK3_9PSEU</name>
<keyword evidence="7 10" id="KW-0406">Ion transport</keyword>
<sequence length="537" mass="57174">MVQLILVLIGALLVTAVARKREIAAPLLLVAIGMAVSLVPELDPLHIDPELLLTVVLPPLLYAAALESSFTNFRARIRPIVHHGVLQVIATSFVLGWIAFLLIPDLPLASAIVLGAVIAPPDAVTAAAIGRQLKLPRGVMTVLGGESLINDAAALTIYRMAITAAVGTTPTLAQGLWVFALAVVVGVVLGLGFGMLAQLARQHVPDVQVATLLGVLVPFIAYLTAEELGGSGVLAVVTAGLYVGHNLPRARAAGRLQEHTVWGAINLLLESLVFAYIGLQLKSVIGDVVESGRPMGGIVVATLLILAAAMAFRVLWMFASNYLPGVSHLIMSGRRRGGRWRRTAVLSWAGMRGVVTLAAAGAIPFTTDSGAPLPGREVIQFVAAVVVVGTILLQGTTLPPLIRGLGVTDPEEERLDDQAEAEARRIATNAALAYLDDLTPAEARCERSALNRMVARVRDMVEHQGMAAAEQVGRTPAERADTSTRTFSELRRTIIDVQRSAIADERDAGNLDDEVLRRVLRELDLQEAAVESSWRNR</sequence>
<dbReference type="InterPro" id="IPR018422">
    <property type="entry name" value="Cation/H_exchanger_CPA1"/>
</dbReference>
<dbReference type="Proteomes" id="UP000198852">
    <property type="component" value="Unassembled WGS sequence"/>
</dbReference>
<dbReference type="GO" id="GO:0015386">
    <property type="term" value="F:potassium:proton antiporter activity"/>
    <property type="evidence" value="ECO:0007669"/>
    <property type="project" value="TreeGrafter"/>
</dbReference>
<feature type="transmembrane region" description="Helical" evidence="10">
    <location>
        <begin position="109"/>
        <end position="129"/>
    </location>
</feature>
<feature type="transmembrane region" description="Helical" evidence="10">
    <location>
        <begin position="231"/>
        <end position="248"/>
    </location>
</feature>
<keyword evidence="10" id="KW-0050">Antiport</keyword>
<comment type="subcellular location">
    <subcellularLocation>
        <location evidence="1 10">Cell membrane</location>
        <topology evidence="1 10">Multi-pass membrane protein</topology>
    </subcellularLocation>
</comment>
<organism evidence="12 13">
    <name type="scientific">Saccharopolyspora flava</name>
    <dbReference type="NCBI Taxonomy" id="95161"/>
    <lineage>
        <taxon>Bacteria</taxon>
        <taxon>Bacillati</taxon>
        <taxon>Actinomycetota</taxon>
        <taxon>Actinomycetes</taxon>
        <taxon>Pseudonocardiales</taxon>
        <taxon>Pseudonocardiaceae</taxon>
        <taxon>Saccharopolyspora</taxon>
    </lineage>
</organism>
<evidence type="ECO:0000256" key="6">
    <source>
        <dbReference type="ARBA" id="ARBA00023053"/>
    </source>
</evidence>